<dbReference type="InParanoid" id="A0A136IS77"/>
<reference evidence="3" key="1">
    <citation type="submission" date="2016-02" db="EMBL/GenBank/DDBJ databases">
        <title>Draft genome sequence of Microdochium bolleyi, a fungal endophyte of beachgrass.</title>
        <authorList>
            <consortium name="DOE Joint Genome Institute"/>
            <person name="David A.S."/>
            <person name="May G."/>
            <person name="Haridas S."/>
            <person name="Lim J."/>
            <person name="Wang M."/>
            <person name="Labutti K."/>
            <person name="Lipzen A."/>
            <person name="Barry K."/>
            <person name="Grigoriev I.V."/>
        </authorList>
    </citation>
    <scope>NUCLEOTIDE SEQUENCE [LARGE SCALE GENOMIC DNA]</scope>
    <source>
        <strain evidence="3">J235TASD1</strain>
    </source>
</reference>
<keyword evidence="3" id="KW-1185">Reference proteome</keyword>
<accession>A0A136IS77</accession>
<feature type="chain" id="PRO_5007293031" description="Extracellular membrane protein CFEM domain-containing protein" evidence="1">
    <location>
        <begin position="21"/>
        <end position="444"/>
    </location>
</feature>
<feature type="signal peptide" evidence="1">
    <location>
        <begin position="1"/>
        <end position="20"/>
    </location>
</feature>
<dbReference type="OrthoDB" id="4786631at2759"/>
<dbReference type="Proteomes" id="UP000070501">
    <property type="component" value="Unassembled WGS sequence"/>
</dbReference>
<sequence>MLFTKLSVALAPLIISQAAAIVPAFDRRTSCANDKCLQGVHRGPLSLSGSYALDVARSDCLAFADVTVIPCDVVTTTTVTSYFAASTATEVLTETTTSTELTSVTIPTTTTTTPTITTVVTESSLTTITDVSTTTSSSTSTANTVVTVTQTSTAFQPAKRTVLAGSSTADAQVTCPTTQSGAIVPCYAHCGKNPEAYSSACSCLGYTGTTQTLSASTSTATVTVTESIPVTTITETTVQAEVTEATATITTLITLVEEEQTTTETTTVQATTTISTVEVEIDQTVVTSTSTVTETTTVPTTCIDFQMSISGGALSGRHVRFAPSGAVVLTPDASLATTFRTDSVGRAVSGFEIFIVSGSNIEVVPELVRHTDFRGQAGYFILCDKAPTLSCARQSFRPSDAIKFYTCPSQSAEGILIGAASAATPPGCEVIFLNTSAAPSCNAV</sequence>
<dbReference type="EMBL" id="KQ964261">
    <property type="protein sequence ID" value="KXJ87824.1"/>
    <property type="molecule type" value="Genomic_DNA"/>
</dbReference>
<dbReference type="STRING" id="196109.A0A136IS77"/>
<keyword evidence="1" id="KW-0732">Signal</keyword>
<gene>
    <name evidence="2" type="ORF">Micbo1qcDRAFT_215717</name>
</gene>
<evidence type="ECO:0000256" key="1">
    <source>
        <dbReference type="SAM" id="SignalP"/>
    </source>
</evidence>
<organism evidence="2 3">
    <name type="scientific">Microdochium bolleyi</name>
    <dbReference type="NCBI Taxonomy" id="196109"/>
    <lineage>
        <taxon>Eukaryota</taxon>
        <taxon>Fungi</taxon>
        <taxon>Dikarya</taxon>
        <taxon>Ascomycota</taxon>
        <taxon>Pezizomycotina</taxon>
        <taxon>Sordariomycetes</taxon>
        <taxon>Xylariomycetidae</taxon>
        <taxon>Xylariales</taxon>
        <taxon>Microdochiaceae</taxon>
        <taxon>Microdochium</taxon>
    </lineage>
</organism>
<dbReference type="AlphaFoldDB" id="A0A136IS77"/>
<name>A0A136IS77_9PEZI</name>
<proteinExistence type="predicted"/>
<evidence type="ECO:0008006" key="4">
    <source>
        <dbReference type="Google" id="ProtNLM"/>
    </source>
</evidence>
<evidence type="ECO:0000313" key="2">
    <source>
        <dbReference type="EMBL" id="KXJ87824.1"/>
    </source>
</evidence>
<protein>
    <recommendedName>
        <fullName evidence="4">Extracellular membrane protein CFEM domain-containing protein</fullName>
    </recommendedName>
</protein>
<evidence type="ECO:0000313" key="3">
    <source>
        <dbReference type="Proteomes" id="UP000070501"/>
    </source>
</evidence>